<accession>V6S8K1</accession>
<keyword evidence="3" id="KW-1185">Reference proteome</keyword>
<comment type="caution">
    <text evidence="2">The sequence shown here is derived from an EMBL/GenBank/DDBJ whole genome shotgun (WGS) entry which is preliminary data.</text>
</comment>
<organism evidence="2 3">
    <name type="scientific">Flavobacterium cauense R2A-7</name>
    <dbReference type="NCBI Taxonomy" id="1341154"/>
    <lineage>
        <taxon>Bacteria</taxon>
        <taxon>Pseudomonadati</taxon>
        <taxon>Bacteroidota</taxon>
        <taxon>Flavobacteriia</taxon>
        <taxon>Flavobacteriales</taxon>
        <taxon>Flavobacteriaceae</taxon>
        <taxon>Flavobacterium</taxon>
    </lineage>
</organism>
<evidence type="ECO:0000313" key="3">
    <source>
        <dbReference type="Proteomes" id="UP000319848"/>
    </source>
</evidence>
<feature type="transmembrane region" description="Helical" evidence="1">
    <location>
        <begin position="75"/>
        <end position="95"/>
    </location>
</feature>
<keyword evidence="1" id="KW-0812">Transmembrane</keyword>
<dbReference type="STRING" id="1341154.FCR2A7T_10100"/>
<reference evidence="2 3" key="1">
    <citation type="journal article" date="2015" name="Stand. Genomic Sci.">
        <title>Genomic Encyclopedia of Bacterial and Archaeal Type Strains, Phase III: the genomes of soil and plant-associated and newly described type strains.</title>
        <authorList>
            <person name="Whitman W.B."/>
            <person name="Woyke T."/>
            <person name="Klenk H.P."/>
            <person name="Zhou Y."/>
            <person name="Lilburn T.G."/>
            <person name="Beck B.J."/>
            <person name="De Vos P."/>
            <person name="Vandamme P."/>
            <person name="Eisen J.A."/>
            <person name="Garrity G."/>
            <person name="Hugenholtz P."/>
            <person name="Kyrpides N.C."/>
        </authorList>
    </citation>
    <scope>NUCLEOTIDE SEQUENCE [LARGE SCALE GENOMIC DNA]</scope>
    <source>
        <strain evidence="2 3">CGMCC 1.7270</strain>
    </source>
</reference>
<feature type="transmembrane region" description="Helical" evidence="1">
    <location>
        <begin position="12"/>
        <end position="31"/>
    </location>
</feature>
<dbReference type="AlphaFoldDB" id="V6S8K1"/>
<evidence type="ECO:0000313" key="2">
    <source>
        <dbReference type="EMBL" id="TWI10797.1"/>
    </source>
</evidence>
<keyword evidence="1" id="KW-1133">Transmembrane helix</keyword>
<evidence type="ECO:0000256" key="1">
    <source>
        <dbReference type="SAM" id="Phobius"/>
    </source>
</evidence>
<keyword evidence="1" id="KW-0472">Membrane</keyword>
<proteinExistence type="predicted"/>
<dbReference type="RefSeq" id="WP_023570172.1">
    <property type="nucleotide sequence ID" value="NZ_AVBI01000012.1"/>
</dbReference>
<name>V6S8K1_9FLAO</name>
<feature type="transmembrane region" description="Helical" evidence="1">
    <location>
        <begin position="37"/>
        <end position="55"/>
    </location>
</feature>
<protein>
    <submittedName>
        <fullName evidence="2">Uncharacterized protein</fullName>
    </submittedName>
</protein>
<dbReference type="Proteomes" id="UP000319848">
    <property type="component" value="Unassembled WGS sequence"/>
</dbReference>
<gene>
    <name evidence="2" type="ORF">IP98_02148</name>
</gene>
<dbReference type="EMBL" id="VLKQ01000009">
    <property type="protein sequence ID" value="TWI10797.1"/>
    <property type="molecule type" value="Genomic_DNA"/>
</dbReference>
<sequence>MKISELNLKHLAYFSLFVQVFTLSIVLSLSIFFRISIVLEVFWFLTIFYFFYFFLSINKFYSDTTTYPQSKLKKFLMLLLCFPALLFFLISGFLIHDTYFSQPREEEADFYKIENQNYIKIDSTVIKNGEANIKDTLAVIIGNDTLKINPQ</sequence>